<dbReference type="Gene3D" id="3.40.30.10">
    <property type="entry name" value="Glutaredoxin"/>
    <property type="match status" value="1"/>
</dbReference>
<dbReference type="InterPro" id="IPR036249">
    <property type="entry name" value="Thioredoxin-like_sf"/>
</dbReference>
<dbReference type="Pfam" id="PF03190">
    <property type="entry name" value="Thioredox_DsbH"/>
    <property type="match status" value="1"/>
</dbReference>
<protein>
    <submittedName>
        <fullName evidence="2">Thioredoxin domain-containing protein</fullName>
    </submittedName>
</protein>
<keyword evidence="3" id="KW-1185">Reference proteome</keyword>
<reference evidence="2 3" key="1">
    <citation type="journal article" date="2016" name="Int. J. Syst. Evol. Microbiol.">
        <title>Tessaracoccus flavus sp. nov., isolated from the drainage system of a lindane-producing factory.</title>
        <authorList>
            <person name="Kumari R."/>
            <person name="Singh P."/>
            <person name="Schumann P."/>
            <person name="Lal R."/>
        </authorList>
    </citation>
    <scope>NUCLEOTIDE SEQUENCE [LARGE SCALE GENOMIC DNA]</scope>
    <source>
        <strain evidence="2 3">RP1T</strain>
    </source>
</reference>
<proteinExistence type="predicted"/>
<dbReference type="InterPro" id="IPR004879">
    <property type="entry name" value="Ssp411-like_TRX"/>
</dbReference>
<gene>
    <name evidence="2" type="ORF">RPIT_10550</name>
</gene>
<feature type="domain" description="Spermatogenesis-associated protein 20-like TRX" evidence="1">
    <location>
        <begin position="3"/>
        <end position="164"/>
    </location>
</feature>
<evidence type="ECO:0000313" key="3">
    <source>
        <dbReference type="Proteomes" id="UP000188324"/>
    </source>
</evidence>
<dbReference type="OrthoDB" id="9762614at2"/>
<dbReference type="CDD" id="cd02955">
    <property type="entry name" value="SSP411"/>
    <property type="match status" value="1"/>
</dbReference>
<dbReference type="RefSeq" id="WP_077342990.1">
    <property type="nucleotide sequence ID" value="NZ_CP019605.1"/>
</dbReference>
<dbReference type="InterPro" id="IPR024705">
    <property type="entry name" value="Ssp411"/>
</dbReference>
<accession>A0A1Q2CGD6</accession>
<dbReference type="EMBL" id="CP019605">
    <property type="protein sequence ID" value="AQP45182.1"/>
    <property type="molecule type" value="Genomic_DNA"/>
</dbReference>
<dbReference type="GO" id="GO:0005975">
    <property type="term" value="P:carbohydrate metabolic process"/>
    <property type="evidence" value="ECO:0007669"/>
    <property type="project" value="InterPro"/>
</dbReference>
<sequence length="669" mass="73031">MANRLRESSSDYLLQHAHQAVDWWEWSDEALAEAKAQDKPILLSVGYASCHWCHVMSHESFDDPTVAAFINEHFVPIKVDRQQHPDVDAVYMTATQAMNGGSGGWPMTAFLTPDGRPFFTGTYFPPEAQPGMPSFTQVLKAMADGWHSRRDKMTAAASYVAETLRVRDAAAPEGTPDLRAAIDQVESSFDLIHGGFGTAPKFPAPTLLDALLVKGDPRSLELAQRTLETMARGGIYDQVGGGFHRYSVDPGWVVPHFEKMLYDNALLLGTYVRGWRRTADHDSGLRALYERTAYGIVEWLEREMVNDGGGFVSALDADSCDIRGAVHEGIFYLWNPELLDDALGPELGEWAADVFHVTRGGTFEDGLSTLQLRGRPDYARLDEVSQKLLEERETRFRPATDELVVAAWNGWMITSLVAGSLIFNEKSWLELALRAAHHLLEVHSADGDLLRTSRRGQPGAALGSAEDFGAVAEAFSTLAGATGDAAWLRRAEALVDRAVELFGHPDGGFYDAVDTGLFDRPRSLTDNVTPSGTSALIAALRHVGLLAERPDLISRADEAARTTWATVGEAPRFAGAALGDLLIADEARRGLKPGVAVVVTDDPFDELARAAWRLAPAGSVILAARPGAEGFGTHLDGRSDRAVYVCRGTVCFDPVTDYNDLKTPLWTRV</sequence>
<dbReference type="AlphaFoldDB" id="A0A1Q2CGD6"/>
<dbReference type="SUPFAM" id="SSF48208">
    <property type="entry name" value="Six-hairpin glycosidases"/>
    <property type="match status" value="1"/>
</dbReference>
<evidence type="ECO:0000313" key="2">
    <source>
        <dbReference type="EMBL" id="AQP45182.1"/>
    </source>
</evidence>
<dbReference type="KEGG" id="tfl:RPIT_10550"/>
<evidence type="ECO:0000259" key="1">
    <source>
        <dbReference type="Pfam" id="PF03190"/>
    </source>
</evidence>
<dbReference type="InterPro" id="IPR008928">
    <property type="entry name" value="6-hairpin_glycosidase_sf"/>
</dbReference>
<organism evidence="2 3">
    <name type="scientific">Tessaracoccus flavus</name>
    <dbReference type="NCBI Taxonomy" id="1610493"/>
    <lineage>
        <taxon>Bacteria</taxon>
        <taxon>Bacillati</taxon>
        <taxon>Actinomycetota</taxon>
        <taxon>Actinomycetes</taxon>
        <taxon>Propionibacteriales</taxon>
        <taxon>Propionibacteriaceae</taxon>
        <taxon>Tessaracoccus</taxon>
    </lineage>
</organism>
<dbReference type="Proteomes" id="UP000188324">
    <property type="component" value="Chromosome"/>
</dbReference>
<dbReference type="PANTHER" id="PTHR42899:SF1">
    <property type="entry name" value="SPERMATOGENESIS-ASSOCIATED PROTEIN 20"/>
    <property type="match status" value="1"/>
</dbReference>
<dbReference type="STRING" id="1610493.RPIT_10550"/>
<dbReference type="PIRSF" id="PIRSF006402">
    <property type="entry name" value="UCP006402_thioredoxin"/>
    <property type="match status" value="1"/>
</dbReference>
<name>A0A1Q2CGD6_9ACTN</name>
<dbReference type="SUPFAM" id="SSF52833">
    <property type="entry name" value="Thioredoxin-like"/>
    <property type="match status" value="1"/>
</dbReference>
<dbReference type="PANTHER" id="PTHR42899">
    <property type="entry name" value="SPERMATOGENESIS-ASSOCIATED PROTEIN 20"/>
    <property type="match status" value="1"/>
</dbReference>